<name>B1HQ37_LYSSC</name>
<keyword evidence="1" id="KW-0812">Transmembrane</keyword>
<evidence type="ECO:0000313" key="2">
    <source>
        <dbReference type="EMBL" id="ACA40680.1"/>
    </source>
</evidence>
<evidence type="ECO:0000313" key="3">
    <source>
        <dbReference type="Proteomes" id="UP000002164"/>
    </source>
</evidence>
<reference evidence="2 3" key="1">
    <citation type="journal article" date="2008" name="J. Bacteriol.">
        <title>Complete genome sequence of the mosquitocidal bacterium Bacillus sphaericus C3-41 and comparison with those of closely related Bacillus species.</title>
        <authorList>
            <person name="Hu X."/>
            <person name="Fan W."/>
            <person name="Han B."/>
            <person name="Liu H."/>
            <person name="Zheng D."/>
            <person name="Li Q."/>
            <person name="Dong W."/>
            <person name="Yan J."/>
            <person name="Gao M."/>
            <person name="Berry C."/>
            <person name="Yuan Z."/>
        </authorList>
    </citation>
    <scope>NUCLEOTIDE SEQUENCE [LARGE SCALE GENOMIC DNA]</scope>
    <source>
        <strain evidence="2 3">C3-41</strain>
    </source>
</reference>
<dbReference type="AlphaFoldDB" id="B1HQ37"/>
<gene>
    <name evidence="2" type="ordered locus">Bsph_3169</name>
</gene>
<dbReference type="HOGENOM" id="CLU_3345499_0_0_9"/>
<sequence length="37" mass="3993">MFLAGLALALAYGRLSWLIVGLSLAMVLHLLVRISLP</sequence>
<keyword evidence="1" id="KW-1133">Transmembrane helix</keyword>
<accession>B1HQ37</accession>
<keyword evidence="1" id="KW-0472">Membrane</keyword>
<organism evidence="2 3">
    <name type="scientific">Lysinibacillus sphaericus (strain C3-41)</name>
    <dbReference type="NCBI Taxonomy" id="444177"/>
    <lineage>
        <taxon>Bacteria</taxon>
        <taxon>Bacillati</taxon>
        <taxon>Bacillota</taxon>
        <taxon>Bacilli</taxon>
        <taxon>Bacillales</taxon>
        <taxon>Bacillaceae</taxon>
        <taxon>Lysinibacillus</taxon>
    </lineage>
</organism>
<evidence type="ECO:0000256" key="1">
    <source>
        <dbReference type="SAM" id="Phobius"/>
    </source>
</evidence>
<dbReference type="EnsemblBacteria" id="ACA40680">
    <property type="protein sequence ID" value="ACA40680"/>
    <property type="gene ID" value="Bsph_3169"/>
</dbReference>
<feature type="transmembrane region" description="Helical" evidence="1">
    <location>
        <begin position="12"/>
        <end position="32"/>
    </location>
</feature>
<dbReference type="EMBL" id="CP000817">
    <property type="protein sequence ID" value="ACA40680.1"/>
    <property type="molecule type" value="Genomic_DNA"/>
</dbReference>
<dbReference type="KEGG" id="lsp:Bsph_3169"/>
<protein>
    <submittedName>
        <fullName evidence="2">Uncharacterized protein</fullName>
    </submittedName>
</protein>
<dbReference type="Proteomes" id="UP000002164">
    <property type="component" value="Chromosome"/>
</dbReference>
<proteinExistence type="predicted"/>